<evidence type="ECO:0000256" key="6">
    <source>
        <dbReference type="ARBA" id="ARBA00024936"/>
    </source>
</evidence>
<dbReference type="PANTHER" id="PTHR30055:SF234">
    <property type="entry name" value="HTH-TYPE TRANSCRIPTIONAL REGULATOR BETI"/>
    <property type="match status" value="1"/>
</dbReference>
<keyword evidence="2 7" id="KW-0678">Repressor</keyword>
<sequence>MNSPEVLKFELYMPKIGMEKIRKQQLIDATLASIAQHGMHGTTISTISKLAGVSSGIISHYFGGKAGLLKGTTIYLLEQLKQDFLQQFTDSTPTPKERLAFIINANFSTAQSSNKAAVAWLSFWVQSMHDKELSQLQRVNHARLASNLRYSFKALIKRDYLDYCTNMLAAQIDGQWLRCALSQGSNAQFLNAANYCHALAEQLIDQYSN</sequence>
<evidence type="ECO:0000256" key="1">
    <source>
        <dbReference type="ARBA" id="ARBA00004719"/>
    </source>
</evidence>
<comment type="pathway">
    <text evidence="1 7">Amine and polyamine biosynthesis; betaine biosynthesis via choline pathway [regulation].</text>
</comment>
<dbReference type="SUPFAM" id="SSF48498">
    <property type="entry name" value="Tetracyclin repressor-like, C-terminal domain"/>
    <property type="match status" value="1"/>
</dbReference>
<comment type="function">
    <text evidence="7">Repressor involved in choline regulation of the bet genes.</text>
</comment>
<dbReference type="InterPro" id="IPR001647">
    <property type="entry name" value="HTH_TetR"/>
</dbReference>
<reference evidence="10 11" key="1">
    <citation type="submission" date="2023-03" db="EMBL/GenBank/DDBJ databases">
        <title>Draft genome sequence of Thalassotalea insulae KCTC 62186T.</title>
        <authorList>
            <person name="Sawabe T."/>
        </authorList>
    </citation>
    <scope>NUCLEOTIDE SEQUENCE [LARGE SCALE GENOMIC DNA]</scope>
    <source>
        <strain evidence="10 11">KCTC 62186</strain>
    </source>
</reference>
<evidence type="ECO:0000256" key="5">
    <source>
        <dbReference type="ARBA" id="ARBA00023163"/>
    </source>
</evidence>
<dbReference type="PANTHER" id="PTHR30055">
    <property type="entry name" value="HTH-TYPE TRANSCRIPTIONAL REGULATOR RUTR"/>
    <property type="match status" value="1"/>
</dbReference>
<dbReference type="InterPro" id="IPR039538">
    <property type="entry name" value="BetI_C"/>
</dbReference>
<feature type="domain" description="HTH tetR-type" evidence="9">
    <location>
        <begin position="20"/>
        <end position="80"/>
    </location>
</feature>
<evidence type="ECO:0000313" key="11">
    <source>
        <dbReference type="Proteomes" id="UP001157186"/>
    </source>
</evidence>
<comment type="caution">
    <text evidence="10">The sequence shown here is derived from an EMBL/GenBank/DDBJ whole genome shotgun (WGS) entry which is preliminary data.</text>
</comment>
<evidence type="ECO:0000256" key="7">
    <source>
        <dbReference type="HAMAP-Rule" id="MF_00768"/>
    </source>
</evidence>
<dbReference type="Proteomes" id="UP001157186">
    <property type="component" value="Unassembled WGS sequence"/>
</dbReference>
<keyword evidence="3 7" id="KW-0805">Transcription regulation</keyword>
<evidence type="ECO:0000256" key="4">
    <source>
        <dbReference type="ARBA" id="ARBA00023125"/>
    </source>
</evidence>
<dbReference type="SUPFAM" id="SSF46689">
    <property type="entry name" value="Homeodomain-like"/>
    <property type="match status" value="1"/>
</dbReference>
<dbReference type="PROSITE" id="PS01081">
    <property type="entry name" value="HTH_TETR_1"/>
    <property type="match status" value="1"/>
</dbReference>
<keyword evidence="4 7" id="KW-0238">DNA-binding</keyword>
<evidence type="ECO:0000259" key="9">
    <source>
        <dbReference type="PROSITE" id="PS50977"/>
    </source>
</evidence>
<gene>
    <name evidence="7 10" type="primary">betI</name>
    <name evidence="10" type="ORF">tinsulaeT_01250</name>
</gene>
<keyword evidence="5 7" id="KW-0804">Transcription</keyword>
<proteinExistence type="inferred from homology"/>
<keyword evidence="11" id="KW-1185">Reference proteome</keyword>
<dbReference type="InterPro" id="IPR023772">
    <property type="entry name" value="DNA-bd_HTH_TetR-type_CS"/>
</dbReference>
<dbReference type="Pfam" id="PF00440">
    <property type="entry name" value="TetR_N"/>
    <property type="match status" value="1"/>
</dbReference>
<evidence type="ECO:0000256" key="3">
    <source>
        <dbReference type="ARBA" id="ARBA00023015"/>
    </source>
</evidence>
<accession>A0ABQ6GL91</accession>
<dbReference type="HAMAP" id="MF_00768">
    <property type="entry name" value="HTH_type_BetI"/>
    <property type="match status" value="1"/>
</dbReference>
<dbReference type="NCBIfam" id="TIGR03384">
    <property type="entry name" value="betaine_BetI"/>
    <property type="match status" value="1"/>
</dbReference>
<dbReference type="Gene3D" id="1.10.357.10">
    <property type="entry name" value="Tetracycline Repressor, domain 2"/>
    <property type="match status" value="1"/>
</dbReference>
<dbReference type="PROSITE" id="PS50977">
    <property type="entry name" value="HTH_TETR_2"/>
    <property type="match status" value="1"/>
</dbReference>
<evidence type="ECO:0000256" key="2">
    <source>
        <dbReference type="ARBA" id="ARBA00022491"/>
    </source>
</evidence>
<dbReference type="InterPro" id="IPR009057">
    <property type="entry name" value="Homeodomain-like_sf"/>
</dbReference>
<comment type="function">
    <text evidence="6">Repressor involved in the biosynthesis of the osmoprotectant glycine betaine. It represses transcription of the choline transporter BetT and the genes of BetAB involved in the synthesis of glycine betaine.</text>
</comment>
<protein>
    <recommendedName>
        <fullName evidence="7">HTH-type transcriptional regulator BetI</fullName>
    </recommendedName>
</protein>
<dbReference type="EMBL" id="BSST01000001">
    <property type="protein sequence ID" value="GLX76785.1"/>
    <property type="molecule type" value="Genomic_DNA"/>
</dbReference>
<evidence type="ECO:0000313" key="10">
    <source>
        <dbReference type="EMBL" id="GLX76785.1"/>
    </source>
</evidence>
<organism evidence="10 11">
    <name type="scientific">Thalassotalea insulae</name>
    <dbReference type="NCBI Taxonomy" id="2056778"/>
    <lineage>
        <taxon>Bacteria</taxon>
        <taxon>Pseudomonadati</taxon>
        <taxon>Pseudomonadota</taxon>
        <taxon>Gammaproteobacteria</taxon>
        <taxon>Alteromonadales</taxon>
        <taxon>Colwelliaceae</taxon>
        <taxon>Thalassotalea</taxon>
    </lineage>
</organism>
<name>A0ABQ6GL91_9GAMM</name>
<dbReference type="NCBIfam" id="NF001978">
    <property type="entry name" value="PRK00767.1"/>
    <property type="match status" value="1"/>
</dbReference>
<dbReference type="InterPro" id="IPR036271">
    <property type="entry name" value="Tet_transcr_reg_TetR-rel_C_sf"/>
</dbReference>
<dbReference type="InterPro" id="IPR050109">
    <property type="entry name" value="HTH-type_TetR-like_transc_reg"/>
</dbReference>
<evidence type="ECO:0000256" key="8">
    <source>
        <dbReference type="PROSITE-ProRule" id="PRU00335"/>
    </source>
</evidence>
<dbReference type="Pfam" id="PF13977">
    <property type="entry name" value="TetR_C_6"/>
    <property type="match status" value="1"/>
</dbReference>
<feature type="DNA-binding region" description="H-T-H motif" evidence="7 8">
    <location>
        <begin position="43"/>
        <end position="62"/>
    </location>
</feature>
<dbReference type="InterPro" id="IPR017757">
    <property type="entry name" value="Tscrpt_rep_BetI"/>
</dbReference>